<dbReference type="SUPFAM" id="SSF56935">
    <property type="entry name" value="Porins"/>
    <property type="match status" value="1"/>
</dbReference>
<dbReference type="RefSeq" id="WP_091811169.1">
    <property type="nucleotide sequence ID" value="NZ_FNNE01000001.1"/>
</dbReference>
<keyword evidence="1" id="KW-0732">Signal</keyword>
<organism evidence="2 3">
    <name type="scientific">Marinobacter mobilis</name>
    <dbReference type="NCBI Taxonomy" id="488533"/>
    <lineage>
        <taxon>Bacteria</taxon>
        <taxon>Pseudomonadati</taxon>
        <taxon>Pseudomonadota</taxon>
        <taxon>Gammaproteobacteria</taxon>
        <taxon>Pseudomonadales</taxon>
        <taxon>Marinobacteraceae</taxon>
        <taxon>Marinobacter</taxon>
    </lineage>
</organism>
<accession>A0A1H2QQH9</accession>
<evidence type="ECO:0000313" key="2">
    <source>
        <dbReference type="EMBL" id="SDW09345.1"/>
    </source>
</evidence>
<dbReference type="OrthoDB" id="190887at2"/>
<dbReference type="EMBL" id="FNNE01000001">
    <property type="protein sequence ID" value="SDW09345.1"/>
    <property type="molecule type" value="Genomic_DNA"/>
</dbReference>
<evidence type="ECO:0000256" key="1">
    <source>
        <dbReference type="SAM" id="SignalP"/>
    </source>
</evidence>
<sequence>MKDNNTLKLAVRATTAAMVMGIAGQASAIEVGSNGYTADIYGYARFNASYDIEEDIGISTRAGAFSAINTGAAEDDEAKGYFSADAVQTRLGVKATSPEGVKVVVEGDFRPGTLRLRHGYGEYNGVLLGQTWSNFNSFVGNTATLDFDSLAGLAGLQGRIAQARYTTGALSVSAEEPITNFLDGAGATTGGKQGLPTLTARFEQSAGGLSYSAAALVQEVGYDTGTVDDSIVGYAAFVAAKMGLGDSVTLQGTLSYTDGANSYLYRSGENFGAEDAYLNGGDLESIAGYGGSVGMGFDLGGGRKANIGYGLVTVDWDDAEADGAAVASKSETNQNLMANYMWSPVKNVMMGVEYGFFKRENVNGDDGDASRILFAGQYNF</sequence>
<dbReference type="Pfam" id="PF19577">
    <property type="entry name" value="DcaP"/>
    <property type="match status" value="1"/>
</dbReference>
<proteinExistence type="predicted"/>
<feature type="chain" id="PRO_5011592676" description="Porin" evidence="1">
    <location>
        <begin position="29"/>
        <end position="380"/>
    </location>
</feature>
<feature type="signal peptide" evidence="1">
    <location>
        <begin position="1"/>
        <end position="28"/>
    </location>
</feature>
<gene>
    <name evidence="2" type="ORF">SAMN04487960_101300</name>
</gene>
<protein>
    <recommendedName>
        <fullName evidence="4">Porin</fullName>
    </recommendedName>
</protein>
<keyword evidence="3" id="KW-1185">Reference proteome</keyword>
<dbReference type="STRING" id="488533.SAMN04487960_101300"/>
<dbReference type="InterPro" id="IPR045748">
    <property type="entry name" value="DcaP"/>
</dbReference>
<evidence type="ECO:0008006" key="4">
    <source>
        <dbReference type="Google" id="ProtNLM"/>
    </source>
</evidence>
<name>A0A1H2QQH9_9GAMM</name>
<dbReference type="Proteomes" id="UP000199675">
    <property type="component" value="Unassembled WGS sequence"/>
</dbReference>
<evidence type="ECO:0000313" key="3">
    <source>
        <dbReference type="Proteomes" id="UP000199675"/>
    </source>
</evidence>
<dbReference type="AlphaFoldDB" id="A0A1H2QQH9"/>
<reference evidence="2 3" key="1">
    <citation type="submission" date="2016-10" db="EMBL/GenBank/DDBJ databases">
        <authorList>
            <person name="de Groot N.N."/>
        </authorList>
    </citation>
    <scope>NUCLEOTIDE SEQUENCE [LARGE SCALE GENOMIC DNA]</scope>
    <source>
        <strain evidence="2 3">CGMCC 1.7059</strain>
    </source>
</reference>